<dbReference type="GO" id="GO:0005634">
    <property type="term" value="C:nucleus"/>
    <property type="evidence" value="ECO:0007669"/>
    <property type="project" value="TreeGrafter"/>
</dbReference>
<proteinExistence type="predicted"/>
<feature type="region of interest" description="Disordered" evidence="5">
    <location>
        <begin position="263"/>
        <end position="413"/>
    </location>
</feature>
<feature type="compositionally biased region" description="Acidic residues" evidence="5">
    <location>
        <begin position="84"/>
        <end position="95"/>
    </location>
</feature>
<dbReference type="VEuPathDB" id="CryptoDB:Cvel_7729"/>
<feature type="compositionally biased region" description="Basic and acidic residues" evidence="5">
    <location>
        <begin position="146"/>
        <end position="155"/>
    </location>
</feature>
<feature type="compositionally biased region" description="Gly residues" evidence="5">
    <location>
        <begin position="287"/>
        <end position="322"/>
    </location>
</feature>
<feature type="repeat" description="ANK" evidence="3">
    <location>
        <begin position="551"/>
        <end position="583"/>
    </location>
</feature>
<dbReference type="SMART" id="SM00248">
    <property type="entry name" value="ANK"/>
    <property type="match status" value="8"/>
</dbReference>
<feature type="compositionally biased region" description="Low complexity" evidence="5">
    <location>
        <begin position="338"/>
        <end position="350"/>
    </location>
</feature>
<dbReference type="InterPro" id="IPR036770">
    <property type="entry name" value="Ankyrin_rpt-contain_sf"/>
</dbReference>
<feature type="repeat" description="ANK" evidence="3">
    <location>
        <begin position="817"/>
        <end position="849"/>
    </location>
</feature>
<evidence type="ECO:0000256" key="1">
    <source>
        <dbReference type="ARBA" id="ARBA00022737"/>
    </source>
</evidence>
<dbReference type="InterPro" id="IPR002110">
    <property type="entry name" value="Ankyrin_rpt"/>
</dbReference>
<name>A0A0K6S9A9_9ALVE</name>
<reference evidence="6" key="1">
    <citation type="submission" date="2014-11" db="EMBL/GenBank/DDBJ databases">
        <title>Molecular phylogeny of cliff fern family Woodsiaceae with morphological implications.</title>
        <authorList>
            <person name="Shao Y.-Z."/>
            <person name="Wei R."/>
            <person name="Zhang X.-C."/>
        </authorList>
    </citation>
    <scope>NUCLEOTIDE SEQUENCE</scope>
</reference>
<dbReference type="SUPFAM" id="SSF48403">
    <property type="entry name" value="Ankyrin repeat"/>
    <property type="match status" value="2"/>
</dbReference>
<dbReference type="Gene3D" id="1.25.40.20">
    <property type="entry name" value="Ankyrin repeat-containing domain"/>
    <property type="match status" value="3"/>
</dbReference>
<feature type="compositionally biased region" description="Basic and acidic residues" evidence="5">
    <location>
        <begin position="96"/>
        <end position="137"/>
    </location>
</feature>
<evidence type="ECO:0000256" key="3">
    <source>
        <dbReference type="PROSITE-ProRule" id="PRU00023"/>
    </source>
</evidence>
<feature type="coiled-coil region" evidence="4">
    <location>
        <begin position="428"/>
        <end position="462"/>
    </location>
</feature>
<feature type="compositionally biased region" description="Basic and acidic residues" evidence="5">
    <location>
        <begin position="400"/>
        <end position="413"/>
    </location>
</feature>
<keyword evidence="4" id="KW-0175">Coiled coil</keyword>
<feature type="compositionally biased region" description="Polar residues" evidence="5">
    <location>
        <begin position="351"/>
        <end position="371"/>
    </location>
</feature>
<feature type="repeat" description="ANK" evidence="3">
    <location>
        <begin position="518"/>
        <end position="550"/>
    </location>
</feature>
<gene>
    <name evidence="6" type="ORF">Cvel_7729.t2.CR2</name>
</gene>
<sequence length="909" mass="99973">MDMIGKREERNLKREREGEKDWRALKGFGQGSGDSSSLPATGGGFDLQAWTSSAGGHGENRVEGDDESVTLEAPHIDSSQPEGESGEDNVPETDDEYYRAYGDEGTERDRDAVAPPLHRDREREGKCFRMEGGESGRSHAGGGYGGREDPGKEGGDGEEDPVPSPSHLSDSLYRVRISGLPLEVTREEVTEALAENSLHPLSGSGSFYVYPLRDLIENPELDPEEVVTLGFEVDFGSLKEAERALRAPLRLRGQVLEVEWNTSSFEERDKKDRRESPTQDRAWGPDGDAGWGPDGDAGWGPDGDAGWGPDGDAGWGSHGDAGWGMSPGWLGERDSQDEASSSRGSSSSFSETCQQLESSTQQAGGSASNERTAGGWGAERTAGGWGAPQSKKSLQSLEFQQEKEQQRKKDEGRWDQWEVHREQLRLRKRFIRKQQQQKFEELQQLQQDFQFKCLELQRLSAQLLEMEQVPSLHPAVEEGNLEEVKRLVYLGADVEACETSNGWTPLWIAAAKGYLDIDGETPLFAAAWNGHLQTVQFLHDKGARVEVLNTRGENVLFWAARNGFPETVKFLLDKGASVDVRTERGLSPLYAAALSGHKETVNLLVQKGAKVESQLFDQRGKFRPNPLLAAAWKQNVEIVRFLLQSLSEMTDARLLSALLKAVESPEEKGRSLYEAVVNEWIDGIKLLVLLGTKEATCPSLRAFVLGRHCLLRRAVLNGDVETIELLEVLRGRTETGAQAKSIWADCRAFGLTDSGLSGILQFAIESGCLKIAKYLLERGACDESPHKALLAAACSGRLEAVKLLVDWGAKLEPVNRKELSAPFLAASFGHLETVRFLIEKGANVNAVTKNGESALCSAARKGFLEIVKLLCEKGARTDVRNKDGLIPLTVADREGHLEVVDYLFDRYVG</sequence>
<dbReference type="InterPro" id="IPR050776">
    <property type="entry name" value="Ank_Repeat/CDKN_Inhibitor"/>
</dbReference>
<accession>A0A0K6S9A9</accession>
<feature type="region of interest" description="Disordered" evidence="5">
    <location>
        <begin position="1"/>
        <end position="171"/>
    </location>
</feature>
<dbReference type="Pfam" id="PF12796">
    <property type="entry name" value="Ank_2"/>
    <property type="match status" value="3"/>
</dbReference>
<feature type="compositionally biased region" description="Basic and acidic residues" evidence="5">
    <location>
        <begin position="1"/>
        <end position="24"/>
    </location>
</feature>
<dbReference type="PROSITE" id="PS50297">
    <property type="entry name" value="ANK_REP_REGION"/>
    <property type="match status" value="5"/>
</dbReference>
<feature type="repeat" description="ANK" evidence="3">
    <location>
        <begin position="467"/>
        <end position="499"/>
    </location>
</feature>
<dbReference type="PROSITE" id="PS50088">
    <property type="entry name" value="ANK_REPEAT"/>
    <property type="match status" value="6"/>
</dbReference>
<organism evidence="6">
    <name type="scientific">Chromera velia CCMP2878</name>
    <dbReference type="NCBI Taxonomy" id="1169474"/>
    <lineage>
        <taxon>Eukaryota</taxon>
        <taxon>Sar</taxon>
        <taxon>Alveolata</taxon>
        <taxon>Colpodellida</taxon>
        <taxon>Chromeraceae</taxon>
        <taxon>Chromera</taxon>
    </lineage>
</organism>
<evidence type="ECO:0000313" key="6">
    <source>
        <dbReference type="EMBL" id="CUC10263.1"/>
    </source>
</evidence>
<keyword evidence="2 3" id="KW-0040">ANK repeat</keyword>
<feature type="repeat" description="ANK" evidence="3">
    <location>
        <begin position="850"/>
        <end position="882"/>
    </location>
</feature>
<evidence type="ECO:0000256" key="4">
    <source>
        <dbReference type="SAM" id="Coils"/>
    </source>
</evidence>
<dbReference type="AlphaFoldDB" id="A0A0K6S9A9"/>
<evidence type="ECO:0000256" key="5">
    <source>
        <dbReference type="SAM" id="MobiDB-lite"/>
    </source>
</evidence>
<feature type="compositionally biased region" description="Basic and acidic residues" evidence="5">
    <location>
        <begin position="265"/>
        <end position="278"/>
    </location>
</feature>
<dbReference type="EMBL" id="CDMZ01003345">
    <property type="protein sequence ID" value="CUC10263.1"/>
    <property type="molecule type" value="Genomic_DNA"/>
</dbReference>
<dbReference type="Pfam" id="PF13637">
    <property type="entry name" value="Ank_4"/>
    <property type="match status" value="1"/>
</dbReference>
<protein>
    <submittedName>
        <fullName evidence="6">Uncharacterized protein</fullName>
    </submittedName>
</protein>
<keyword evidence="1" id="KW-0677">Repeat</keyword>
<evidence type="ECO:0000256" key="2">
    <source>
        <dbReference type="ARBA" id="ARBA00023043"/>
    </source>
</evidence>
<feature type="repeat" description="ANK" evidence="3">
    <location>
        <begin position="584"/>
        <end position="616"/>
    </location>
</feature>
<dbReference type="PRINTS" id="PR01415">
    <property type="entry name" value="ANKYRIN"/>
</dbReference>
<dbReference type="PANTHER" id="PTHR24201">
    <property type="entry name" value="ANK_REP_REGION DOMAIN-CONTAINING PROTEIN"/>
    <property type="match status" value="1"/>
</dbReference>